<dbReference type="InterPro" id="IPR013083">
    <property type="entry name" value="Znf_RING/FYVE/PHD"/>
</dbReference>
<evidence type="ECO:0000313" key="5">
    <source>
        <dbReference type="EMBL" id="CUE78965.1"/>
    </source>
</evidence>
<dbReference type="PANTHER" id="PTHR22696">
    <property type="entry name" value="E3 UBIQUITIN-PROTEIN LIGASE RNF26"/>
    <property type="match status" value="1"/>
</dbReference>
<keyword evidence="2" id="KW-0812">Transmembrane</keyword>
<gene>
    <name evidence="5" type="ORF">BSAL_56370</name>
</gene>
<accession>A0A0S4IN45</accession>
<dbReference type="InterPro" id="IPR001841">
    <property type="entry name" value="Znf_RING"/>
</dbReference>
<keyword evidence="2" id="KW-0472">Membrane</keyword>
<dbReference type="GO" id="GO:0006511">
    <property type="term" value="P:ubiquitin-dependent protein catabolic process"/>
    <property type="evidence" value="ECO:0007669"/>
    <property type="project" value="TreeGrafter"/>
</dbReference>
<feature type="domain" description="RING-type" evidence="4">
    <location>
        <begin position="248"/>
        <end position="292"/>
    </location>
</feature>
<keyword evidence="1" id="KW-0862">Zinc</keyword>
<dbReference type="EMBL" id="CYKH01000195">
    <property type="protein sequence ID" value="CUE78965.1"/>
    <property type="molecule type" value="Genomic_DNA"/>
</dbReference>
<dbReference type="PANTHER" id="PTHR22696:SF1">
    <property type="entry name" value="E3 UBIQUITIN-PROTEIN LIGASE RNF26"/>
    <property type="match status" value="1"/>
</dbReference>
<feature type="chain" id="PRO_5006621387" evidence="3">
    <location>
        <begin position="17"/>
        <end position="310"/>
    </location>
</feature>
<dbReference type="Pfam" id="PF13920">
    <property type="entry name" value="zf-C3HC4_3"/>
    <property type="match status" value="1"/>
</dbReference>
<dbReference type="OMA" id="CERCEMR"/>
<dbReference type="AlphaFoldDB" id="A0A0S4IN45"/>
<keyword evidence="2" id="KW-1133">Transmembrane helix</keyword>
<dbReference type="Proteomes" id="UP000051952">
    <property type="component" value="Unassembled WGS sequence"/>
</dbReference>
<name>A0A0S4IN45_BODSA</name>
<keyword evidence="1" id="KW-0863">Zinc-finger</keyword>
<reference evidence="6" key="1">
    <citation type="submission" date="2015-09" db="EMBL/GenBank/DDBJ databases">
        <authorList>
            <consortium name="Pathogen Informatics"/>
        </authorList>
    </citation>
    <scope>NUCLEOTIDE SEQUENCE [LARGE SCALE GENOMIC DNA]</scope>
    <source>
        <strain evidence="6">Lake Konstanz</strain>
    </source>
</reference>
<dbReference type="GO" id="GO:0008270">
    <property type="term" value="F:zinc ion binding"/>
    <property type="evidence" value="ECO:0007669"/>
    <property type="project" value="UniProtKB-KW"/>
</dbReference>
<evidence type="ECO:0000256" key="1">
    <source>
        <dbReference type="PROSITE-ProRule" id="PRU00175"/>
    </source>
</evidence>
<keyword evidence="1" id="KW-0479">Metal-binding</keyword>
<evidence type="ECO:0000256" key="3">
    <source>
        <dbReference type="SAM" id="SignalP"/>
    </source>
</evidence>
<feature type="transmembrane region" description="Helical" evidence="2">
    <location>
        <begin position="133"/>
        <end position="158"/>
    </location>
</feature>
<dbReference type="OrthoDB" id="10251804at2759"/>
<dbReference type="PROSITE" id="PS50089">
    <property type="entry name" value="ZF_RING_2"/>
    <property type="match status" value="1"/>
</dbReference>
<proteinExistence type="predicted"/>
<dbReference type="SUPFAM" id="SSF57850">
    <property type="entry name" value="RING/U-box"/>
    <property type="match status" value="1"/>
</dbReference>
<feature type="signal peptide" evidence="3">
    <location>
        <begin position="1"/>
        <end position="16"/>
    </location>
</feature>
<evidence type="ECO:0000259" key="4">
    <source>
        <dbReference type="PROSITE" id="PS50089"/>
    </source>
</evidence>
<keyword evidence="6" id="KW-1185">Reference proteome</keyword>
<dbReference type="VEuPathDB" id="TriTrypDB:BSAL_56370"/>
<dbReference type="GO" id="GO:0061630">
    <property type="term" value="F:ubiquitin protein ligase activity"/>
    <property type="evidence" value="ECO:0007669"/>
    <property type="project" value="TreeGrafter"/>
</dbReference>
<dbReference type="Gene3D" id="3.30.40.10">
    <property type="entry name" value="Zinc/RING finger domain, C3HC4 (zinc finger)"/>
    <property type="match status" value="1"/>
</dbReference>
<evidence type="ECO:0000313" key="6">
    <source>
        <dbReference type="Proteomes" id="UP000051952"/>
    </source>
</evidence>
<keyword evidence="3" id="KW-0732">Signal</keyword>
<organism evidence="5 6">
    <name type="scientific">Bodo saltans</name>
    <name type="common">Flagellated protozoan</name>
    <dbReference type="NCBI Taxonomy" id="75058"/>
    <lineage>
        <taxon>Eukaryota</taxon>
        <taxon>Discoba</taxon>
        <taxon>Euglenozoa</taxon>
        <taxon>Kinetoplastea</taxon>
        <taxon>Metakinetoplastina</taxon>
        <taxon>Eubodonida</taxon>
        <taxon>Bodonidae</taxon>
        <taxon>Bodo</taxon>
    </lineage>
</organism>
<sequence length="310" mass="33479">MNCFLIVCFVVGWVSAQTSICSETLYREDCIAAHPECGFCCSAAVGDQCFNTSEINPPCAGNHIVTNSSCESLCGILASDCDTCAQLVWCYFCDSSDKCQGPKQHCSGGAVMQTCNPSTPSNIGSSNGSDDKWFHIVMYTSLFAAGILIILGAVVAGLRCRRGWVQQQRFRAEARPLLSPSNRIGAPATPATVVTQQELSSQVTSARTVDDSEAVPTATMNAEPVPYAPATVNNDQSSDSSSTSDSLCQLCFDNAAVVAFLPCYHVHCCTECANRIRPGRVFNRYITCPFCRQKIRTMVRLTSLVQKKVL</sequence>
<evidence type="ECO:0000256" key="2">
    <source>
        <dbReference type="SAM" id="Phobius"/>
    </source>
</evidence>
<dbReference type="GO" id="GO:0016567">
    <property type="term" value="P:protein ubiquitination"/>
    <property type="evidence" value="ECO:0007669"/>
    <property type="project" value="TreeGrafter"/>
</dbReference>
<protein>
    <submittedName>
        <fullName evidence="5">Zinc finger protein, putative</fullName>
    </submittedName>
</protein>